<dbReference type="Proteomes" id="UP000199296">
    <property type="component" value="Unassembled WGS sequence"/>
</dbReference>
<keyword evidence="5" id="KW-1185">Reference proteome</keyword>
<dbReference type="InterPro" id="IPR000863">
    <property type="entry name" value="Sulfotransferase_dom"/>
</dbReference>
<dbReference type="GO" id="GO:0008146">
    <property type="term" value="F:sulfotransferase activity"/>
    <property type="evidence" value="ECO:0007669"/>
    <property type="project" value="InterPro"/>
</dbReference>
<feature type="domain" description="Sulfotransferase" evidence="3">
    <location>
        <begin position="8"/>
        <end position="209"/>
    </location>
</feature>
<dbReference type="Pfam" id="PF00685">
    <property type="entry name" value="Sulfotransfer_1"/>
    <property type="match status" value="1"/>
</dbReference>
<evidence type="ECO:0000313" key="5">
    <source>
        <dbReference type="Proteomes" id="UP000199296"/>
    </source>
</evidence>
<dbReference type="PANTHER" id="PTHR10605">
    <property type="entry name" value="HEPARAN SULFATE SULFOTRANSFERASE"/>
    <property type="match status" value="1"/>
</dbReference>
<organism evidence="4 5">
    <name type="scientific">Psychroflexus sediminis</name>
    <dbReference type="NCBI Taxonomy" id="470826"/>
    <lineage>
        <taxon>Bacteria</taxon>
        <taxon>Pseudomonadati</taxon>
        <taxon>Bacteroidota</taxon>
        <taxon>Flavobacteriia</taxon>
        <taxon>Flavobacteriales</taxon>
        <taxon>Flavobacteriaceae</taxon>
        <taxon>Psychroflexus</taxon>
    </lineage>
</organism>
<evidence type="ECO:0000259" key="3">
    <source>
        <dbReference type="Pfam" id="PF00685"/>
    </source>
</evidence>
<dbReference type="RefSeq" id="WP_093370359.1">
    <property type="nucleotide sequence ID" value="NZ_FNCW01000023.1"/>
</dbReference>
<gene>
    <name evidence="4" type="ORF">SAMN04488027_1236</name>
</gene>
<evidence type="ECO:0000256" key="1">
    <source>
        <dbReference type="ARBA" id="ARBA00022679"/>
    </source>
</evidence>
<evidence type="ECO:0000313" key="4">
    <source>
        <dbReference type="EMBL" id="SDH06664.1"/>
    </source>
</evidence>
<proteinExistence type="predicted"/>
<dbReference type="PANTHER" id="PTHR10605:SF56">
    <property type="entry name" value="BIFUNCTIONAL HEPARAN SULFATE N-DEACETYLASE_N-SULFOTRANSFERASE"/>
    <property type="match status" value="1"/>
</dbReference>
<protein>
    <submittedName>
        <fullName evidence="4">Sulfotransferase domain-containing protein</fullName>
    </submittedName>
</protein>
<reference evidence="4 5" key="1">
    <citation type="submission" date="2016-10" db="EMBL/GenBank/DDBJ databases">
        <authorList>
            <person name="de Groot N.N."/>
        </authorList>
    </citation>
    <scope>NUCLEOTIDE SEQUENCE [LARGE SCALE GENOMIC DNA]</scope>
    <source>
        <strain evidence="4 5">DSM 19803</strain>
    </source>
</reference>
<evidence type="ECO:0000256" key="2">
    <source>
        <dbReference type="ARBA" id="ARBA00023180"/>
    </source>
</evidence>
<name>A0A1G7ZDA2_9FLAO</name>
<accession>A0A1G7ZDA2</accession>
<dbReference type="Gene3D" id="3.40.50.300">
    <property type="entry name" value="P-loop containing nucleotide triphosphate hydrolases"/>
    <property type="match status" value="1"/>
</dbReference>
<dbReference type="OrthoDB" id="981508at2"/>
<dbReference type="InterPro" id="IPR027417">
    <property type="entry name" value="P-loop_NTPase"/>
</dbReference>
<sequence>MNSNKKSPNLIIPGFPKSGTSSLFDYLCQHPEIFRPKIKEPHTYAFDERYLSRFNSNEPFNFNNLYSNSENYKYVPDGSTIYLISDKALSRIKRDHKQAKIIIIARDPIERIFSHYNWLKMLGYEQKGFRKELLLENSSKFYPTKHIKGNYKNYIEFSMYAKQLKRCYKVFDSKNIYITSLERLRSEFEVVMNEIFNHLEIENIKVEKELKNKTPKVSRIRKRIPTKLKILERKINTNIISDSFIFNKKIKPIKFNLKDEEFVFNFLKKDLIKLEEMNLYFPEWETVNKYL</sequence>
<keyword evidence="1 4" id="KW-0808">Transferase</keyword>
<keyword evidence="2" id="KW-0325">Glycoprotein</keyword>
<dbReference type="STRING" id="470826.SAMN04488027_1236"/>
<dbReference type="InterPro" id="IPR037359">
    <property type="entry name" value="NST/OST"/>
</dbReference>
<dbReference type="SUPFAM" id="SSF52540">
    <property type="entry name" value="P-loop containing nucleoside triphosphate hydrolases"/>
    <property type="match status" value="1"/>
</dbReference>
<dbReference type="AlphaFoldDB" id="A0A1G7ZDA2"/>
<dbReference type="EMBL" id="FNCW01000023">
    <property type="protein sequence ID" value="SDH06664.1"/>
    <property type="molecule type" value="Genomic_DNA"/>
</dbReference>